<dbReference type="InterPro" id="IPR053781">
    <property type="entry name" value="F-box_AtFBL13-like"/>
</dbReference>
<dbReference type="SUPFAM" id="SSF52047">
    <property type="entry name" value="RNI-like"/>
    <property type="match status" value="1"/>
</dbReference>
<proteinExistence type="predicted"/>
<feature type="domain" description="F-box" evidence="2">
    <location>
        <begin position="123"/>
        <end position="160"/>
    </location>
</feature>
<dbReference type="Proteomes" id="UP001318860">
    <property type="component" value="Unassembled WGS sequence"/>
</dbReference>
<dbReference type="InterPro" id="IPR001810">
    <property type="entry name" value="F-box_dom"/>
</dbReference>
<evidence type="ECO:0000256" key="1">
    <source>
        <dbReference type="SAM" id="MobiDB-lite"/>
    </source>
</evidence>
<reference evidence="3 4" key="1">
    <citation type="journal article" date="2021" name="Comput. Struct. Biotechnol. J.">
        <title>De novo genome assembly of the potent medicinal plant Rehmannia glutinosa using nanopore technology.</title>
        <authorList>
            <person name="Ma L."/>
            <person name="Dong C."/>
            <person name="Song C."/>
            <person name="Wang X."/>
            <person name="Zheng X."/>
            <person name="Niu Y."/>
            <person name="Chen S."/>
            <person name="Feng W."/>
        </authorList>
    </citation>
    <scope>NUCLEOTIDE SEQUENCE [LARGE SCALE GENOMIC DNA]</scope>
    <source>
        <strain evidence="3">DH-2019</strain>
    </source>
</reference>
<comment type="caution">
    <text evidence="3">The sequence shown here is derived from an EMBL/GenBank/DDBJ whole genome shotgun (WGS) entry which is preliminary data.</text>
</comment>
<name>A0ABR0WN55_REHGL</name>
<dbReference type="Gene3D" id="1.20.1280.50">
    <property type="match status" value="1"/>
</dbReference>
<dbReference type="Pfam" id="PF24758">
    <property type="entry name" value="LRR_At5g56370"/>
    <property type="match status" value="1"/>
</dbReference>
<dbReference type="PANTHER" id="PTHR31293">
    <property type="entry name" value="RNI-LIKE SUPERFAMILY PROTEIN"/>
    <property type="match status" value="1"/>
</dbReference>
<dbReference type="SUPFAM" id="SSF81383">
    <property type="entry name" value="F-box domain"/>
    <property type="match status" value="1"/>
</dbReference>
<organism evidence="3 4">
    <name type="scientific">Rehmannia glutinosa</name>
    <name type="common">Chinese foxglove</name>
    <dbReference type="NCBI Taxonomy" id="99300"/>
    <lineage>
        <taxon>Eukaryota</taxon>
        <taxon>Viridiplantae</taxon>
        <taxon>Streptophyta</taxon>
        <taxon>Embryophyta</taxon>
        <taxon>Tracheophyta</taxon>
        <taxon>Spermatophyta</taxon>
        <taxon>Magnoliopsida</taxon>
        <taxon>eudicotyledons</taxon>
        <taxon>Gunneridae</taxon>
        <taxon>Pentapetalae</taxon>
        <taxon>asterids</taxon>
        <taxon>lamiids</taxon>
        <taxon>Lamiales</taxon>
        <taxon>Orobanchaceae</taxon>
        <taxon>Rehmannieae</taxon>
        <taxon>Rehmannia</taxon>
    </lineage>
</organism>
<dbReference type="InterPro" id="IPR055411">
    <property type="entry name" value="LRR_FXL15/At3g58940/PEG3-like"/>
</dbReference>
<accession>A0ABR0WN55</accession>
<feature type="region of interest" description="Disordered" evidence="1">
    <location>
        <begin position="1"/>
        <end position="58"/>
    </location>
</feature>
<gene>
    <name evidence="3" type="ORF">DH2020_016498</name>
</gene>
<dbReference type="Pfam" id="PF00646">
    <property type="entry name" value="F-box"/>
    <property type="match status" value="1"/>
</dbReference>
<dbReference type="PANTHER" id="PTHR31293:SF12">
    <property type="entry name" value="RNI-LIKE SUPERFAMILY PROTEIN"/>
    <property type="match status" value="1"/>
</dbReference>
<dbReference type="InterPro" id="IPR055294">
    <property type="entry name" value="FBL60-like"/>
</dbReference>
<dbReference type="PROSITE" id="PS50181">
    <property type="entry name" value="FBOX"/>
    <property type="match status" value="1"/>
</dbReference>
<evidence type="ECO:0000259" key="2">
    <source>
        <dbReference type="PROSITE" id="PS50181"/>
    </source>
</evidence>
<keyword evidence="4" id="KW-1185">Reference proteome</keyword>
<evidence type="ECO:0000313" key="3">
    <source>
        <dbReference type="EMBL" id="KAK6148973.1"/>
    </source>
</evidence>
<protein>
    <recommendedName>
        <fullName evidence="2">F-box domain-containing protein</fullName>
    </recommendedName>
</protein>
<dbReference type="InterPro" id="IPR036047">
    <property type="entry name" value="F-box-like_dom_sf"/>
</dbReference>
<sequence>MKRIPTTARKENWPEEQPGVSDSTGAKGDRRTTARGLHAQRRVAAREDVSDDEASGSDRSVGWLVGVAGACRRKMGRRRLSGPERETGRKPMDIIPKRRRSNETAPVNGKTADDDDGADINGIDIISNLPNEVLCHILSFLDTKYAVGTSILSTKWQNLLPLIPNLRIQLDDTLLLHPESASSTNLISFMNFVDKLLNVTLRDVSSIYSFYIVCRKIDDGQVIANWINAALRLNIKMMGILIRRPRKSSFLLDSLFGCNLVSLNLFVDFADDGPECRFSLPNLKLLAIQYMKPNPVNNLLACCPVLEYLVVHNCYCNAGETLRIRIPSLKALKLVNELYWVHCKIELDAPELMLRHYPRPLTRFPKLVDMAIKKIDSHGWKLLPSVLECAPNLKNLYLKAISHHSSQITELCFILEE</sequence>
<dbReference type="CDD" id="cd22160">
    <property type="entry name" value="F-box_AtFBL13-like"/>
    <property type="match status" value="1"/>
</dbReference>
<evidence type="ECO:0000313" key="4">
    <source>
        <dbReference type="Proteomes" id="UP001318860"/>
    </source>
</evidence>
<dbReference type="EMBL" id="JABTTQ020000009">
    <property type="protein sequence ID" value="KAK6148973.1"/>
    <property type="molecule type" value="Genomic_DNA"/>
</dbReference>